<feature type="transmembrane region" description="Helical" evidence="1">
    <location>
        <begin position="21"/>
        <end position="41"/>
    </location>
</feature>
<name>A0ABV8D7Y0_9BURK</name>
<dbReference type="InterPro" id="IPR040836">
    <property type="entry name" value="SAVED"/>
</dbReference>
<keyword evidence="1" id="KW-0472">Membrane</keyword>
<evidence type="ECO:0000259" key="2">
    <source>
        <dbReference type="Pfam" id="PF18145"/>
    </source>
</evidence>
<evidence type="ECO:0000256" key="1">
    <source>
        <dbReference type="SAM" id="Phobius"/>
    </source>
</evidence>
<keyword evidence="1" id="KW-1133">Transmembrane helix</keyword>
<dbReference type="NCBIfam" id="NF033611">
    <property type="entry name" value="SAVED"/>
    <property type="match status" value="1"/>
</dbReference>
<evidence type="ECO:0000259" key="3">
    <source>
        <dbReference type="Pfam" id="PF18303"/>
    </source>
</evidence>
<accession>A0ABV8D7Y0</accession>
<dbReference type="Proteomes" id="UP001595693">
    <property type="component" value="Unassembled WGS sequence"/>
</dbReference>
<keyword evidence="1" id="KW-0812">Transmembrane</keyword>
<dbReference type="RefSeq" id="WP_162239788.1">
    <property type="nucleotide sequence ID" value="NZ_JAMXAX010000111.1"/>
</dbReference>
<organism evidence="4 5">
    <name type="scientific">Acidovorax facilis</name>
    <dbReference type="NCBI Taxonomy" id="12917"/>
    <lineage>
        <taxon>Bacteria</taxon>
        <taxon>Pseudomonadati</taxon>
        <taxon>Pseudomonadota</taxon>
        <taxon>Betaproteobacteria</taxon>
        <taxon>Burkholderiales</taxon>
        <taxon>Comamonadaceae</taxon>
        <taxon>Acidovorax</taxon>
    </lineage>
</organism>
<keyword evidence="5" id="KW-1185">Reference proteome</keyword>
<dbReference type="Pfam" id="PF18145">
    <property type="entry name" value="SAVED"/>
    <property type="match status" value="1"/>
</dbReference>
<evidence type="ECO:0000313" key="4">
    <source>
        <dbReference type="EMBL" id="MFC3934135.1"/>
    </source>
</evidence>
<feature type="domain" description="SMODS-associated and fused to various effectors" evidence="2">
    <location>
        <begin position="161"/>
        <end position="348"/>
    </location>
</feature>
<feature type="domain" description="SAVED-fused 2TM effector" evidence="3">
    <location>
        <begin position="4"/>
        <end position="140"/>
    </location>
</feature>
<comment type="caution">
    <text evidence="4">The sequence shown here is derived from an EMBL/GenBank/DDBJ whole genome shotgun (WGS) entry which is preliminary data.</text>
</comment>
<protein>
    <submittedName>
        <fullName evidence="4">SAVED domain-containing protein</fullName>
    </submittedName>
</protein>
<feature type="transmembrane region" description="Helical" evidence="1">
    <location>
        <begin position="70"/>
        <end position="91"/>
    </location>
</feature>
<dbReference type="Pfam" id="PF18303">
    <property type="entry name" value="Saf_2TM"/>
    <property type="match status" value="1"/>
</dbReference>
<proteinExistence type="predicted"/>
<gene>
    <name evidence="4" type="ORF">ACFOW3_05805</name>
</gene>
<dbReference type="InterPro" id="IPR041167">
    <property type="entry name" value="Saf_2TM"/>
</dbReference>
<evidence type="ECO:0000313" key="5">
    <source>
        <dbReference type="Proteomes" id="UP001595693"/>
    </source>
</evidence>
<reference evidence="5" key="1">
    <citation type="journal article" date="2019" name="Int. J. Syst. Evol. Microbiol.">
        <title>The Global Catalogue of Microorganisms (GCM) 10K type strain sequencing project: providing services to taxonomists for standard genome sequencing and annotation.</title>
        <authorList>
            <consortium name="The Broad Institute Genomics Platform"/>
            <consortium name="The Broad Institute Genome Sequencing Center for Infectious Disease"/>
            <person name="Wu L."/>
            <person name="Ma J."/>
        </authorList>
    </citation>
    <scope>NUCLEOTIDE SEQUENCE [LARGE SCALE GENOMIC DNA]</scope>
    <source>
        <strain evidence="5">CCUG 2113</strain>
    </source>
</reference>
<sequence length="366" mass="40814">MAWLKKMIEVLMAYYTRTRRPVYLVMGMCVSLLVTVLGFNFDASWRRQTEAGVEELKVGTSGGAGVVGEVVGWAAVAFFVICASIVVFELVREFRAASRKRVICVELRGLVDTTATPLKSAIPPSYIGRREDCLVNVRDYLTGTPPNVQAAISTLSLIPEQVRLRCGDTIQADVTVVAGGILQVPLLFYAGMLLNDGGSKEFFDWERTRHAWQELAGIDDGDRFEVLDTDVLVEGIEEVVLAVSVSYRIREEHLKNTFETIPVVRLQLSNSALNELWSKEKQVALLDQFLKAINKLSDRGIKRIHLVLAAPASLSLRIGSAYDRNMPEVLVYQFEPKQPLHYPWSVAMPRAEGAHAQFVPTQQPLH</sequence>
<dbReference type="EMBL" id="JBHSAJ010000012">
    <property type="protein sequence ID" value="MFC3934135.1"/>
    <property type="molecule type" value="Genomic_DNA"/>
</dbReference>